<comment type="caution">
    <text evidence="8">The sequence shown here is derived from an EMBL/GenBank/DDBJ whole genome shotgun (WGS) entry which is preliminary data.</text>
</comment>
<dbReference type="InterPro" id="IPR011598">
    <property type="entry name" value="bHLH_dom"/>
</dbReference>
<keyword evidence="2" id="KW-0805">Transcription regulation</keyword>
<dbReference type="PROSITE" id="PS50888">
    <property type="entry name" value="BHLH"/>
    <property type="match status" value="1"/>
</dbReference>
<keyword evidence="5" id="KW-0175">Coiled coil</keyword>
<name>A0AAD8JZI3_TARER</name>
<feature type="region of interest" description="Disordered" evidence="6">
    <location>
        <begin position="145"/>
        <end position="164"/>
    </location>
</feature>
<feature type="domain" description="BHLH" evidence="7">
    <location>
        <begin position="206"/>
        <end position="255"/>
    </location>
</feature>
<evidence type="ECO:0000256" key="4">
    <source>
        <dbReference type="ARBA" id="ARBA00023242"/>
    </source>
</evidence>
<evidence type="ECO:0000256" key="6">
    <source>
        <dbReference type="SAM" id="MobiDB-lite"/>
    </source>
</evidence>
<keyword evidence="4" id="KW-0539">Nucleus</keyword>
<dbReference type="SUPFAM" id="SSF47459">
    <property type="entry name" value="HLH, helix-loop-helix DNA-binding domain"/>
    <property type="match status" value="1"/>
</dbReference>
<protein>
    <recommendedName>
        <fullName evidence="7">BHLH domain-containing protein</fullName>
    </recommendedName>
</protein>
<evidence type="ECO:0000313" key="9">
    <source>
        <dbReference type="Proteomes" id="UP001229421"/>
    </source>
</evidence>
<dbReference type="AlphaFoldDB" id="A0AAD8JZI3"/>
<dbReference type="Pfam" id="PF00010">
    <property type="entry name" value="HLH"/>
    <property type="match status" value="1"/>
</dbReference>
<proteinExistence type="predicted"/>
<dbReference type="PANTHER" id="PTHR45959:SF40">
    <property type="entry name" value="MYC-TYPE, BASIC HELIX-LOOP-HELIX (BHLH) DOMAIN-CONTAINING PROTEIN-RELATED"/>
    <property type="match status" value="1"/>
</dbReference>
<evidence type="ECO:0000256" key="2">
    <source>
        <dbReference type="ARBA" id="ARBA00023015"/>
    </source>
</evidence>
<gene>
    <name evidence="8" type="ORF">QVD17_36886</name>
</gene>
<comment type="subcellular location">
    <subcellularLocation>
        <location evidence="1">Nucleus</location>
    </subcellularLocation>
</comment>
<dbReference type="InterPro" id="IPR052610">
    <property type="entry name" value="bHLH_transcription_regulator"/>
</dbReference>
<feature type="compositionally biased region" description="Low complexity" evidence="6">
    <location>
        <begin position="293"/>
        <end position="305"/>
    </location>
</feature>
<feature type="region of interest" description="Disordered" evidence="6">
    <location>
        <begin position="279"/>
        <end position="308"/>
    </location>
</feature>
<evidence type="ECO:0000256" key="3">
    <source>
        <dbReference type="ARBA" id="ARBA00023163"/>
    </source>
</evidence>
<organism evidence="8 9">
    <name type="scientific">Tagetes erecta</name>
    <name type="common">African marigold</name>
    <dbReference type="NCBI Taxonomy" id="13708"/>
    <lineage>
        <taxon>Eukaryota</taxon>
        <taxon>Viridiplantae</taxon>
        <taxon>Streptophyta</taxon>
        <taxon>Embryophyta</taxon>
        <taxon>Tracheophyta</taxon>
        <taxon>Spermatophyta</taxon>
        <taxon>Magnoliopsida</taxon>
        <taxon>eudicotyledons</taxon>
        <taxon>Gunneridae</taxon>
        <taxon>Pentapetalae</taxon>
        <taxon>asterids</taxon>
        <taxon>campanulids</taxon>
        <taxon>Asterales</taxon>
        <taxon>Asteraceae</taxon>
        <taxon>Asteroideae</taxon>
        <taxon>Heliantheae alliance</taxon>
        <taxon>Tageteae</taxon>
        <taxon>Tagetes</taxon>
    </lineage>
</organism>
<evidence type="ECO:0000256" key="5">
    <source>
        <dbReference type="SAM" id="Coils"/>
    </source>
</evidence>
<dbReference type="PANTHER" id="PTHR45959">
    <property type="entry name" value="BHLH TRANSCRIPTION FACTOR"/>
    <property type="match status" value="1"/>
</dbReference>
<reference evidence="8" key="1">
    <citation type="journal article" date="2023" name="bioRxiv">
        <title>Improved chromosome-level genome assembly for marigold (Tagetes erecta).</title>
        <authorList>
            <person name="Jiang F."/>
            <person name="Yuan L."/>
            <person name="Wang S."/>
            <person name="Wang H."/>
            <person name="Xu D."/>
            <person name="Wang A."/>
            <person name="Fan W."/>
        </authorList>
    </citation>
    <scope>NUCLEOTIDE SEQUENCE</scope>
    <source>
        <strain evidence="8">WSJ</strain>
        <tissue evidence="8">Leaf</tissue>
    </source>
</reference>
<dbReference type="Gene3D" id="4.10.280.10">
    <property type="entry name" value="Helix-loop-helix DNA-binding domain"/>
    <property type="match status" value="1"/>
</dbReference>
<dbReference type="EMBL" id="JAUHHV010000010">
    <property type="protein sequence ID" value="KAK1410350.1"/>
    <property type="molecule type" value="Genomic_DNA"/>
</dbReference>
<evidence type="ECO:0000259" key="7">
    <source>
        <dbReference type="PROSITE" id="PS50888"/>
    </source>
</evidence>
<sequence length="387" mass="43915">MNKMKSIYIRSLACASYAKTINIPHKLYKLQLINKKTILVFLITSIIKRFKHTKLEVATLIALNRSYIKAMDMTSSWLPELQEMQDQGFMNQYQMNKPYHHLMEDFSVDSFSSDSYTETPSFIDQSIKRIDETTNIKQPMNYKKANSFNSKKLPPTENSKSKIVSDTPNTFTISFGDIKPKDEYLSFSDSYEAGAKKGSTPIRNPIQVQDHVLAERKRREKLAQRFIALSSLLPDLKKMDKATVLEDAANYIQELQNRVKELEGLSILKRKNMQESIITGKRSRLSSDDDDGSSSNEANFEESSSPCNPEIEVRTSGCSLLVEIYSRKSCISLVKVLSEMQKLGLSIMSCSTIPFADTTLLFTIVAQKNDDFIISSTDLVKNLQAVI</sequence>
<dbReference type="InterPro" id="IPR036638">
    <property type="entry name" value="HLH_DNA-bd_sf"/>
</dbReference>
<accession>A0AAD8JZI3</accession>
<dbReference type="GO" id="GO:0005634">
    <property type="term" value="C:nucleus"/>
    <property type="evidence" value="ECO:0007669"/>
    <property type="project" value="UniProtKB-SubCell"/>
</dbReference>
<feature type="coiled-coil region" evidence="5">
    <location>
        <begin position="245"/>
        <end position="272"/>
    </location>
</feature>
<dbReference type="GO" id="GO:0046983">
    <property type="term" value="F:protein dimerization activity"/>
    <property type="evidence" value="ECO:0007669"/>
    <property type="project" value="InterPro"/>
</dbReference>
<evidence type="ECO:0000256" key="1">
    <source>
        <dbReference type="ARBA" id="ARBA00004123"/>
    </source>
</evidence>
<dbReference type="SMART" id="SM00353">
    <property type="entry name" value="HLH"/>
    <property type="match status" value="1"/>
</dbReference>
<evidence type="ECO:0000313" key="8">
    <source>
        <dbReference type="EMBL" id="KAK1410350.1"/>
    </source>
</evidence>
<keyword evidence="9" id="KW-1185">Reference proteome</keyword>
<keyword evidence="3" id="KW-0804">Transcription</keyword>
<dbReference type="Proteomes" id="UP001229421">
    <property type="component" value="Unassembled WGS sequence"/>
</dbReference>